<reference evidence="7 8" key="1">
    <citation type="submission" date="2024-03" db="EMBL/GenBank/DDBJ databases">
        <title>Bacilli Hybrid Assemblies.</title>
        <authorList>
            <person name="Kovac J."/>
        </authorList>
    </citation>
    <scope>NUCLEOTIDE SEQUENCE [LARGE SCALE GENOMIC DNA]</scope>
    <source>
        <strain evidence="7 8">FSL R7-0666</strain>
    </source>
</reference>
<dbReference type="SUPFAM" id="SSF53756">
    <property type="entry name" value="UDP-Glycosyltransferase/glycogen phosphorylase"/>
    <property type="match status" value="1"/>
</dbReference>
<comment type="caution">
    <text evidence="7">The sequence shown here is derived from an EMBL/GenBank/DDBJ whole genome shotgun (WGS) entry which is preliminary data.</text>
</comment>
<dbReference type="Proteomes" id="UP001418796">
    <property type="component" value="Unassembled WGS sequence"/>
</dbReference>
<evidence type="ECO:0000256" key="1">
    <source>
        <dbReference type="ARBA" id="ARBA00004202"/>
    </source>
</evidence>
<evidence type="ECO:0000256" key="3">
    <source>
        <dbReference type="ARBA" id="ARBA00022475"/>
    </source>
</evidence>
<dbReference type="InterPro" id="IPR051612">
    <property type="entry name" value="Teichoic_Acid_Biosynth"/>
</dbReference>
<evidence type="ECO:0000256" key="4">
    <source>
        <dbReference type="ARBA" id="ARBA00022679"/>
    </source>
</evidence>
<dbReference type="InterPro" id="IPR007554">
    <property type="entry name" value="Glycerophosphate_synth"/>
</dbReference>
<comment type="subcellular location">
    <subcellularLocation>
        <location evidence="1">Cell membrane</location>
        <topology evidence="1">Peripheral membrane protein</topology>
    </subcellularLocation>
</comment>
<evidence type="ECO:0000313" key="8">
    <source>
        <dbReference type="Proteomes" id="UP001418796"/>
    </source>
</evidence>
<dbReference type="PANTHER" id="PTHR37316">
    <property type="entry name" value="TEICHOIC ACID GLYCEROL-PHOSPHATE PRIMASE"/>
    <property type="match status" value="1"/>
</dbReference>
<evidence type="ECO:0000256" key="2">
    <source>
        <dbReference type="ARBA" id="ARBA00010488"/>
    </source>
</evidence>
<dbReference type="InterPro" id="IPR043148">
    <property type="entry name" value="TagF_C"/>
</dbReference>
<organism evidence="7 8">
    <name type="scientific">Alkalicoccobacillus gibsonii</name>
    <dbReference type="NCBI Taxonomy" id="79881"/>
    <lineage>
        <taxon>Bacteria</taxon>
        <taxon>Bacillati</taxon>
        <taxon>Bacillota</taxon>
        <taxon>Bacilli</taxon>
        <taxon>Bacillales</taxon>
        <taxon>Bacillaceae</taxon>
        <taxon>Alkalicoccobacillus</taxon>
    </lineage>
</organism>
<comment type="similarity">
    <text evidence="2">Belongs to the CDP-glycerol glycerophosphotransferase family.</text>
</comment>
<name>A0ABU9VLI0_9BACI</name>
<evidence type="ECO:0000256" key="6">
    <source>
        <dbReference type="ARBA" id="ARBA00023136"/>
    </source>
</evidence>
<keyword evidence="8" id="KW-1185">Reference proteome</keyword>
<gene>
    <name evidence="7" type="ORF">MKY91_16555</name>
</gene>
<dbReference type="Gene3D" id="3.40.50.11820">
    <property type="match status" value="1"/>
</dbReference>
<dbReference type="Pfam" id="PF04464">
    <property type="entry name" value="Glyphos_transf"/>
    <property type="match status" value="1"/>
</dbReference>
<evidence type="ECO:0000313" key="7">
    <source>
        <dbReference type="EMBL" id="MEN0644766.1"/>
    </source>
</evidence>
<dbReference type="InterPro" id="IPR043149">
    <property type="entry name" value="TagF_N"/>
</dbReference>
<dbReference type="Gene3D" id="3.40.50.12580">
    <property type="match status" value="1"/>
</dbReference>
<evidence type="ECO:0000256" key="5">
    <source>
        <dbReference type="ARBA" id="ARBA00022944"/>
    </source>
</evidence>
<keyword evidence="4" id="KW-0808">Transferase</keyword>
<proteinExistence type="inferred from homology"/>
<protein>
    <submittedName>
        <fullName evidence="7">CDP-glycerol glycerophosphotransferase family protein</fullName>
    </submittedName>
</protein>
<accession>A0ABU9VLI0</accession>
<dbReference type="PANTHER" id="PTHR37316:SF3">
    <property type="entry name" value="TEICHOIC ACID GLYCEROL-PHOSPHATE TRANSFERASE"/>
    <property type="match status" value="1"/>
</dbReference>
<keyword evidence="6" id="KW-0472">Membrane</keyword>
<dbReference type="RefSeq" id="WP_343131391.1">
    <property type="nucleotide sequence ID" value="NZ_JBCITK010000001.1"/>
</dbReference>
<keyword evidence="5" id="KW-0777">Teichoic acid biosynthesis</keyword>
<dbReference type="EMBL" id="JBCITK010000001">
    <property type="protein sequence ID" value="MEN0644766.1"/>
    <property type="molecule type" value="Genomic_DNA"/>
</dbReference>
<keyword evidence="3" id="KW-1003">Cell membrane</keyword>
<sequence>MKSIVKCIKQLPLTREISKGLFALLSLFPNKKKLVLFESFSGKQYSCNPKAMYEYMFKYKKDYELLWSVNKQNKRFFEEAGIPHVERLSIKWFFKMATAGYWVTNSRMPSWIPKPKNVTYIQTWHGTPLKRLVADMEEVHMPGTNREKYILGFHKEASNWDYLLSPNDYSTEIFKRAFDYKGKIIEKGYPRNDNLVNRNNEKDIEVLKTKYQLPQDKKVILYAPTWRDHEYYGPGNYKFKLKLDLDLLKKELGDEYVIILRMHSFVAENFDLKPYKGFVYDYSKGIDITDLYLVSDILITDYSSVFFDFAILKRPMFFFTYDIELYRGSIRGFYFNFEEESPGPIVTTTQELIKEVKQISLGFDYLNKAFINRFCYLDDGHASEKTVEAIFD</sequence>